<dbReference type="PANTHER" id="PTHR11070:SF2">
    <property type="entry name" value="ATP-DEPENDENT DNA HELICASE SRS2"/>
    <property type="match status" value="1"/>
</dbReference>
<dbReference type="PANTHER" id="PTHR11070">
    <property type="entry name" value="UVRD / RECB / PCRA DNA HELICASE FAMILY MEMBER"/>
    <property type="match status" value="1"/>
</dbReference>
<reference evidence="2 3" key="1">
    <citation type="submission" date="2020-07" db="EMBL/GenBank/DDBJ databases">
        <title>Sequencing the genomes of 1000 actinobacteria strains.</title>
        <authorList>
            <person name="Klenk H.-P."/>
        </authorList>
    </citation>
    <scope>NUCLEOTIDE SEQUENCE [LARGE SCALE GENOMIC DNA]</scope>
    <source>
        <strain evidence="2 3">DSM 24552</strain>
    </source>
</reference>
<dbReference type="GO" id="GO:0003677">
    <property type="term" value="F:DNA binding"/>
    <property type="evidence" value="ECO:0007669"/>
    <property type="project" value="InterPro"/>
</dbReference>
<proteinExistence type="predicted"/>
<dbReference type="GO" id="GO:0005524">
    <property type="term" value="F:ATP binding"/>
    <property type="evidence" value="ECO:0007669"/>
    <property type="project" value="InterPro"/>
</dbReference>
<gene>
    <name evidence="2" type="ORF">BJ989_001271</name>
</gene>
<dbReference type="EMBL" id="JACCAC010000001">
    <property type="protein sequence ID" value="NYG54967.1"/>
    <property type="molecule type" value="Genomic_DNA"/>
</dbReference>
<organism evidence="2 3">
    <name type="scientific">Nocardioides perillae</name>
    <dbReference type="NCBI Taxonomy" id="1119534"/>
    <lineage>
        <taxon>Bacteria</taxon>
        <taxon>Bacillati</taxon>
        <taxon>Actinomycetota</taxon>
        <taxon>Actinomycetes</taxon>
        <taxon>Propionibacteriales</taxon>
        <taxon>Nocardioidaceae</taxon>
        <taxon>Nocardioides</taxon>
    </lineage>
</organism>
<dbReference type="Proteomes" id="UP000544110">
    <property type="component" value="Unassembled WGS sequence"/>
</dbReference>
<dbReference type="GO" id="GO:0000725">
    <property type="term" value="P:recombinational repair"/>
    <property type="evidence" value="ECO:0007669"/>
    <property type="project" value="TreeGrafter"/>
</dbReference>
<dbReference type="Gene3D" id="3.40.50.300">
    <property type="entry name" value="P-loop containing nucleotide triphosphate hydrolases"/>
    <property type="match status" value="2"/>
</dbReference>
<dbReference type="AlphaFoldDB" id="A0A7Y9RR05"/>
<dbReference type="InterPro" id="IPR011528">
    <property type="entry name" value="NERD"/>
</dbReference>
<feature type="domain" description="NERD" evidence="1">
    <location>
        <begin position="15"/>
        <end position="104"/>
    </location>
</feature>
<dbReference type="RefSeq" id="WP_343049144.1">
    <property type="nucleotide sequence ID" value="NZ_JACCAC010000001.1"/>
</dbReference>
<evidence type="ECO:0000313" key="3">
    <source>
        <dbReference type="Proteomes" id="UP000544110"/>
    </source>
</evidence>
<comment type="caution">
    <text evidence="2">The sequence shown here is derived from an EMBL/GenBank/DDBJ whole genome shotgun (WGS) entry which is preliminary data.</text>
</comment>
<keyword evidence="3" id="KW-1185">Reference proteome</keyword>
<dbReference type="GO" id="GO:0043138">
    <property type="term" value="F:3'-5' DNA helicase activity"/>
    <property type="evidence" value="ECO:0007669"/>
    <property type="project" value="TreeGrafter"/>
</dbReference>
<accession>A0A7Y9RR05</accession>
<dbReference type="InterPro" id="IPR027417">
    <property type="entry name" value="P-loop_NTPase"/>
</dbReference>
<dbReference type="InterPro" id="IPR000212">
    <property type="entry name" value="DNA_helicase_UvrD/REP"/>
</dbReference>
<evidence type="ECO:0000313" key="2">
    <source>
        <dbReference type="EMBL" id="NYG54967.1"/>
    </source>
</evidence>
<protein>
    <recommendedName>
        <fullName evidence="1">NERD domain-containing protein</fullName>
    </recommendedName>
</protein>
<dbReference type="Pfam" id="PF08378">
    <property type="entry name" value="NERD"/>
    <property type="match status" value="1"/>
</dbReference>
<evidence type="ECO:0000259" key="1">
    <source>
        <dbReference type="Pfam" id="PF08378"/>
    </source>
</evidence>
<dbReference type="GO" id="GO:0005829">
    <property type="term" value="C:cytosol"/>
    <property type="evidence" value="ECO:0007669"/>
    <property type="project" value="TreeGrafter"/>
</dbReference>
<name>A0A7Y9RR05_9ACTN</name>
<dbReference type="SUPFAM" id="SSF52540">
    <property type="entry name" value="P-loop containing nucleoside triphosphate hydrolases"/>
    <property type="match status" value="1"/>
</dbReference>
<sequence length="552" mass="62126">MPRLMPEQPTFTTDSEREVWERLRDGLGDDDVLIAGLRLTDVDKDHEADLVVLMPDFGVLVIEVKGSSVWFDDGGWWQQRGGKARSIDPVTQVRTTKYAVRDYVARDPRWQRANHVSWGHMLALPYSEVADDFDAPDCPRWAVLDRHDQVDLAERLRAMAPRTWQGKPPPTAEQVEVIAEILHGRPSGTAYDVNAESDERAAAADRLTQEQATILGVTRLLNRVEVRGGAGSGKTVLALQQAKQLSHGGHGKPRQRVALLCYSLGLAAYLKRVTESWHRKDRPAFVGTFHDFGRQWGAPEGDRQDSSFWEQELPRTMGELAEGLADKDRYDAIIVDEAQDFADDWWRPVLKALRDEEQGGLYVYSDENQRIFARFGRPPVQLVPLVLDHNLRNTRQIHESFGPLAPSRMYARGGDGPAVRFIAASTEDAVEVADDAVLELLDAGWRPEHVALLTTGQRHPVQVERTEHRDQDGYWQSFWDGDDVFYGHVLGCKGLERRAVVLCLNESTVRDRARERLYVGMSRATDQLVVVGDPAFVRQYGGVEVAKRLGVG</sequence>